<protein>
    <submittedName>
        <fullName evidence="2">NAD(P)-binding protein</fullName>
    </submittedName>
</protein>
<organism evidence="2 3">
    <name type="scientific">Coniophora puteana (strain RWD-64-598)</name>
    <name type="common">Brown rot fungus</name>
    <dbReference type="NCBI Taxonomy" id="741705"/>
    <lineage>
        <taxon>Eukaryota</taxon>
        <taxon>Fungi</taxon>
        <taxon>Dikarya</taxon>
        <taxon>Basidiomycota</taxon>
        <taxon>Agaricomycotina</taxon>
        <taxon>Agaricomycetes</taxon>
        <taxon>Agaricomycetidae</taxon>
        <taxon>Boletales</taxon>
        <taxon>Coniophorineae</taxon>
        <taxon>Coniophoraceae</taxon>
        <taxon>Coniophora</taxon>
    </lineage>
</organism>
<comment type="caution">
    <text evidence="2">The sequence shown here is derived from an EMBL/GenBank/DDBJ whole genome shotgun (WGS) entry which is preliminary data.</text>
</comment>
<dbReference type="InterPro" id="IPR020843">
    <property type="entry name" value="ER"/>
</dbReference>
<dbReference type="OrthoDB" id="9930022at2759"/>
<dbReference type="SUPFAM" id="SSF51735">
    <property type="entry name" value="NAD(P)-binding Rossmann-fold domains"/>
    <property type="match status" value="1"/>
</dbReference>
<dbReference type="Proteomes" id="UP000053558">
    <property type="component" value="Unassembled WGS sequence"/>
</dbReference>
<sequence>MTLPTSYRAYKSNADGYQNLQLTQVDLREPKPLEAVVRVHAVSLQFRDLLVAKGDYGLPTGAGIVPCSDMAGTIVALGEDARRFFSVGERVCANFAPDFLAGEPTPENRAALGGERDGVLAEYVVVPAYSLVRVPEHLSFVEGATLPCAALTAWNALTGSTPIKGGDTVLVLGTGGVSIFALQFAAASGATVILTSSSDAKLALGRKLGAHYTINYKTTPEWDEEVKKITNGRGVDHVVEVGGLGTIERSVNAVRLAGSVHLIGTVSKGASGIPLIPAILRSIKLNGVVVGSVRQFEDMNRFIEARGLRPVVDRTFPFERAREAYKYQDAQGFVGKVVIEVVEE</sequence>
<dbReference type="PANTHER" id="PTHR45033">
    <property type="match status" value="1"/>
</dbReference>
<dbReference type="GO" id="GO:0016491">
    <property type="term" value="F:oxidoreductase activity"/>
    <property type="evidence" value="ECO:0007669"/>
    <property type="project" value="InterPro"/>
</dbReference>
<dbReference type="SUPFAM" id="SSF50129">
    <property type="entry name" value="GroES-like"/>
    <property type="match status" value="1"/>
</dbReference>
<dbReference type="SMART" id="SM00829">
    <property type="entry name" value="PKS_ER"/>
    <property type="match status" value="1"/>
</dbReference>
<reference evidence="3" key="1">
    <citation type="journal article" date="2012" name="Science">
        <title>The Paleozoic origin of enzymatic lignin decomposition reconstructed from 31 fungal genomes.</title>
        <authorList>
            <person name="Floudas D."/>
            <person name="Binder M."/>
            <person name="Riley R."/>
            <person name="Barry K."/>
            <person name="Blanchette R.A."/>
            <person name="Henrissat B."/>
            <person name="Martinez A.T."/>
            <person name="Otillar R."/>
            <person name="Spatafora J.W."/>
            <person name="Yadav J.S."/>
            <person name="Aerts A."/>
            <person name="Benoit I."/>
            <person name="Boyd A."/>
            <person name="Carlson A."/>
            <person name="Copeland A."/>
            <person name="Coutinho P.M."/>
            <person name="de Vries R.P."/>
            <person name="Ferreira P."/>
            <person name="Findley K."/>
            <person name="Foster B."/>
            <person name="Gaskell J."/>
            <person name="Glotzer D."/>
            <person name="Gorecki P."/>
            <person name="Heitman J."/>
            <person name="Hesse C."/>
            <person name="Hori C."/>
            <person name="Igarashi K."/>
            <person name="Jurgens J.A."/>
            <person name="Kallen N."/>
            <person name="Kersten P."/>
            <person name="Kohler A."/>
            <person name="Kuees U."/>
            <person name="Kumar T.K.A."/>
            <person name="Kuo A."/>
            <person name="LaButti K."/>
            <person name="Larrondo L.F."/>
            <person name="Lindquist E."/>
            <person name="Ling A."/>
            <person name="Lombard V."/>
            <person name="Lucas S."/>
            <person name="Lundell T."/>
            <person name="Martin R."/>
            <person name="McLaughlin D.J."/>
            <person name="Morgenstern I."/>
            <person name="Morin E."/>
            <person name="Murat C."/>
            <person name="Nagy L.G."/>
            <person name="Nolan M."/>
            <person name="Ohm R.A."/>
            <person name="Patyshakuliyeva A."/>
            <person name="Rokas A."/>
            <person name="Ruiz-Duenas F.J."/>
            <person name="Sabat G."/>
            <person name="Salamov A."/>
            <person name="Samejima M."/>
            <person name="Schmutz J."/>
            <person name="Slot J.C."/>
            <person name="St John F."/>
            <person name="Stenlid J."/>
            <person name="Sun H."/>
            <person name="Sun S."/>
            <person name="Syed K."/>
            <person name="Tsang A."/>
            <person name="Wiebenga A."/>
            <person name="Young D."/>
            <person name="Pisabarro A."/>
            <person name="Eastwood D.C."/>
            <person name="Martin F."/>
            <person name="Cullen D."/>
            <person name="Grigoriev I.V."/>
            <person name="Hibbett D.S."/>
        </authorList>
    </citation>
    <scope>NUCLEOTIDE SEQUENCE [LARGE SCALE GENOMIC DNA]</scope>
    <source>
        <strain evidence="3">RWD-64-598 SS2</strain>
    </source>
</reference>
<feature type="domain" description="Enoyl reductase (ER)" evidence="1">
    <location>
        <begin position="16"/>
        <end position="339"/>
    </location>
</feature>
<dbReference type="EMBL" id="JH711585">
    <property type="protein sequence ID" value="EIW76592.1"/>
    <property type="molecule type" value="Genomic_DNA"/>
</dbReference>
<dbReference type="Gene3D" id="3.40.50.720">
    <property type="entry name" value="NAD(P)-binding Rossmann-like Domain"/>
    <property type="match status" value="1"/>
</dbReference>
<dbReference type="InterPro" id="IPR013149">
    <property type="entry name" value="ADH-like_C"/>
</dbReference>
<dbReference type="InterPro" id="IPR013154">
    <property type="entry name" value="ADH-like_N"/>
</dbReference>
<accession>A0A5M3MBI3</accession>
<dbReference type="KEGG" id="cput:CONPUDRAFT_157777"/>
<dbReference type="CDD" id="cd08276">
    <property type="entry name" value="MDR7"/>
    <property type="match status" value="1"/>
</dbReference>
<dbReference type="InterPro" id="IPR011032">
    <property type="entry name" value="GroES-like_sf"/>
</dbReference>
<dbReference type="OMA" id="VRWKYAS"/>
<dbReference type="RefSeq" id="XP_007772989.1">
    <property type="nucleotide sequence ID" value="XM_007774799.1"/>
</dbReference>
<evidence type="ECO:0000259" key="1">
    <source>
        <dbReference type="SMART" id="SM00829"/>
    </source>
</evidence>
<keyword evidence="3" id="KW-1185">Reference proteome</keyword>
<evidence type="ECO:0000313" key="3">
    <source>
        <dbReference type="Proteomes" id="UP000053558"/>
    </source>
</evidence>
<dbReference type="Pfam" id="PF00107">
    <property type="entry name" value="ADH_zinc_N"/>
    <property type="match status" value="1"/>
</dbReference>
<dbReference type="GeneID" id="19203818"/>
<dbReference type="Pfam" id="PF08240">
    <property type="entry name" value="ADH_N"/>
    <property type="match status" value="1"/>
</dbReference>
<name>A0A5M3MBI3_CONPW</name>
<dbReference type="InterPro" id="IPR036291">
    <property type="entry name" value="NAD(P)-bd_dom_sf"/>
</dbReference>
<dbReference type="Gene3D" id="3.90.180.10">
    <property type="entry name" value="Medium-chain alcohol dehydrogenases, catalytic domain"/>
    <property type="match status" value="1"/>
</dbReference>
<dbReference type="AlphaFoldDB" id="A0A5M3MBI3"/>
<gene>
    <name evidence="2" type="ORF">CONPUDRAFT_157777</name>
</gene>
<evidence type="ECO:0000313" key="2">
    <source>
        <dbReference type="EMBL" id="EIW76592.1"/>
    </source>
</evidence>
<dbReference type="PANTHER" id="PTHR45033:SF2">
    <property type="entry name" value="ZINC-TYPE ALCOHOL DEHYDROGENASE-LIKE PROTEIN C1773.06C"/>
    <property type="match status" value="1"/>
</dbReference>
<proteinExistence type="predicted"/>
<dbReference type="InterPro" id="IPR052711">
    <property type="entry name" value="Zinc_ADH-like"/>
</dbReference>